<evidence type="ECO:0000256" key="3">
    <source>
        <dbReference type="ARBA" id="ARBA00022729"/>
    </source>
</evidence>
<comment type="caution">
    <text evidence="8">The sequence shown here is derived from an EMBL/GenBank/DDBJ whole genome shotgun (WGS) entry which is preliminary data.</text>
</comment>
<dbReference type="AlphaFoldDB" id="A0A512RN77"/>
<organism evidence="8 9">
    <name type="scientific">Chitinophaga cymbidii</name>
    <dbReference type="NCBI Taxonomy" id="1096750"/>
    <lineage>
        <taxon>Bacteria</taxon>
        <taxon>Pseudomonadati</taxon>
        <taxon>Bacteroidota</taxon>
        <taxon>Chitinophagia</taxon>
        <taxon>Chitinophagales</taxon>
        <taxon>Chitinophagaceae</taxon>
        <taxon>Chitinophaga</taxon>
    </lineage>
</organism>
<sequence>MKRLTYIILPVLLAGWFLAGQTSCKKVLELESKETPSSNKFWKNQGDALAGLLGGYSLLRDALTDENRYYVYGDVPANTFRITYYSDYSIHQIRDGSFDGVYYGYLENLQNWTKFYKAIAQANLLIMKIPGIPEMTFNSGYKDYFLGEAYFLRAFNYFYISRVWGDVPLVLTAVEDVEEAQNYGREKQEVVLAKCLEDLDSAISLLPQMPLGSGDRGVRATKASALALQAHIYAWMKDYTKCEEVTRDLVANPGSYGLTFITDSAEYAKMSIGRSTEGIFEININYEQNESSTDGIGQKTLYAPYLATREPGSDPEKVPWLVLGETLNKIYDNPDDLRRKMWIYEDPIGPDMLMLRKYASVFYRDGDERKDPRYSNNIIINRLSDVILLRAEALYMNGDEPGARLLVNMTRNRARIGDLDPSITGDDFLLELVYERQRELFAEGHAFWDLLRTGKITEFNSIFNGAMEQGTTTYGRNYWPIPRVLFKDNLLMKQTPYWNGRL</sequence>
<dbReference type="Pfam" id="PF14322">
    <property type="entry name" value="SusD-like_3"/>
    <property type="match status" value="1"/>
</dbReference>
<evidence type="ECO:0000313" key="9">
    <source>
        <dbReference type="Proteomes" id="UP000321436"/>
    </source>
</evidence>
<evidence type="ECO:0000256" key="4">
    <source>
        <dbReference type="ARBA" id="ARBA00023136"/>
    </source>
</evidence>
<name>A0A512RN77_9BACT</name>
<comment type="similarity">
    <text evidence="2">Belongs to the SusD family.</text>
</comment>
<dbReference type="SUPFAM" id="SSF48452">
    <property type="entry name" value="TPR-like"/>
    <property type="match status" value="1"/>
</dbReference>
<keyword evidence="4" id="KW-0472">Membrane</keyword>
<evidence type="ECO:0000259" key="7">
    <source>
        <dbReference type="Pfam" id="PF14322"/>
    </source>
</evidence>
<evidence type="ECO:0000313" key="8">
    <source>
        <dbReference type="EMBL" id="GEP97158.1"/>
    </source>
</evidence>
<dbReference type="InterPro" id="IPR033985">
    <property type="entry name" value="SusD-like_N"/>
</dbReference>
<accession>A0A512RN77</accession>
<gene>
    <name evidence="8" type="ORF">CCY01nite_34180</name>
</gene>
<dbReference type="InterPro" id="IPR012944">
    <property type="entry name" value="SusD_RagB_dom"/>
</dbReference>
<feature type="domain" description="RagB/SusD" evidence="6">
    <location>
        <begin position="352"/>
        <end position="498"/>
    </location>
</feature>
<keyword evidence="9" id="KW-1185">Reference proteome</keyword>
<protein>
    <submittedName>
        <fullName evidence="8">Starch-binding protein</fullName>
    </submittedName>
</protein>
<dbReference type="InterPro" id="IPR011990">
    <property type="entry name" value="TPR-like_helical_dom_sf"/>
</dbReference>
<reference evidence="8 9" key="1">
    <citation type="submission" date="2019-07" db="EMBL/GenBank/DDBJ databases">
        <title>Whole genome shotgun sequence of Chitinophaga cymbidii NBRC 109752.</title>
        <authorList>
            <person name="Hosoyama A."/>
            <person name="Uohara A."/>
            <person name="Ohji S."/>
            <person name="Ichikawa N."/>
        </authorList>
    </citation>
    <scope>NUCLEOTIDE SEQUENCE [LARGE SCALE GENOMIC DNA]</scope>
    <source>
        <strain evidence="8 9">NBRC 109752</strain>
    </source>
</reference>
<keyword evidence="3" id="KW-0732">Signal</keyword>
<feature type="domain" description="SusD-like N-terminal" evidence="7">
    <location>
        <begin position="107"/>
        <end position="233"/>
    </location>
</feature>
<dbReference type="RefSeq" id="WP_186831119.1">
    <property type="nucleotide sequence ID" value="NZ_BKAU01000004.1"/>
</dbReference>
<dbReference type="Gene3D" id="1.25.40.390">
    <property type="match status" value="1"/>
</dbReference>
<dbReference type="Proteomes" id="UP000321436">
    <property type="component" value="Unassembled WGS sequence"/>
</dbReference>
<evidence type="ECO:0000256" key="2">
    <source>
        <dbReference type="ARBA" id="ARBA00006275"/>
    </source>
</evidence>
<evidence type="ECO:0000259" key="6">
    <source>
        <dbReference type="Pfam" id="PF07980"/>
    </source>
</evidence>
<evidence type="ECO:0000256" key="1">
    <source>
        <dbReference type="ARBA" id="ARBA00004442"/>
    </source>
</evidence>
<evidence type="ECO:0000256" key="5">
    <source>
        <dbReference type="ARBA" id="ARBA00023237"/>
    </source>
</evidence>
<dbReference type="CDD" id="cd08977">
    <property type="entry name" value="SusD"/>
    <property type="match status" value="1"/>
</dbReference>
<comment type="subcellular location">
    <subcellularLocation>
        <location evidence="1">Cell outer membrane</location>
    </subcellularLocation>
</comment>
<keyword evidence="5" id="KW-0998">Cell outer membrane</keyword>
<dbReference type="GO" id="GO:0009279">
    <property type="term" value="C:cell outer membrane"/>
    <property type="evidence" value="ECO:0007669"/>
    <property type="project" value="UniProtKB-SubCell"/>
</dbReference>
<dbReference type="EMBL" id="BKAU01000004">
    <property type="protein sequence ID" value="GEP97158.1"/>
    <property type="molecule type" value="Genomic_DNA"/>
</dbReference>
<proteinExistence type="inferred from homology"/>
<dbReference type="Pfam" id="PF07980">
    <property type="entry name" value="SusD_RagB"/>
    <property type="match status" value="1"/>
</dbReference>